<dbReference type="Gene3D" id="3.40.50.300">
    <property type="entry name" value="P-loop containing nucleotide triphosphate hydrolases"/>
    <property type="match status" value="2"/>
</dbReference>
<keyword evidence="13" id="KW-0378">Hydrolase</keyword>
<evidence type="ECO:0000256" key="3">
    <source>
        <dbReference type="ARBA" id="ARBA00022692"/>
    </source>
</evidence>
<name>A0A316W6Q2_9BASI</name>
<dbReference type="FunFam" id="1.20.1560.10:FF:000013">
    <property type="entry name" value="ABC transporter C family member 2"/>
    <property type="match status" value="1"/>
</dbReference>
<keyword evidence="2" id="KW-0813">Transport</keyword>
<dbReference type="Pfam" id="PF00664">
    <property type="entry name" value="ABC_membrane"/>
    <property type="match status" value="2"/>
</dbReference>
<dbReference type="PROSITE" id="PS50893">
    <property type="entry name" value="ABC_TRANSPORTER_2"/>
    <property type="match status" value="2"/>
</dbReference>
<feature type="region of interest" description="Disordered" evidence="9">
    <location>
        <begin position="808"/>
        <end position="856"/>
    </location>
</feature>
<dbReference type="RefSeq" id="XP_025370913.1">
    <property type="nucleotide sequence ID" value="XM_025516033.1"/>
</dbReference>
<feature type="domain" description="ABC transmembrane type-1" evidence="12">
    <location>
        <begin position="204"/>
        <end position="540"/>
    </location>
</feature>
<feature type="domain" description="ABC transporter" evidence="11">
    <location>
        <begin position="1225"/>
        <end position="1472"/>
    </location>
</feature>
<evidence type="ECO:0000256" key="8">
    <source>
        <dbReference type="ARBA" id="ARBA00023136"/>
    </source>
</evidence>
<proteinExistence type="predicted"/>
<evidence type="ECO:0000256" key="6">
    <source>
        <dbReference type="ARBA" id="ARBA00022840"/>
    </source>
</evidence>
<dbReference type="Pfam" id="PF00005">
    <property type="entry name" value="ABC_tran"/>
    <property type="match status" value="2"/>
</dbReference>
<dbReference type="PANTHER" id="PTHR24223:SF415">
    <property type="entry name" value="FI20190P1"/>
    <property type="match status" value="1"/>
</dbReference>
<evidence type="ECO:0000256" key="1">
    <source>
        <dbReference type="ARBA" id="ARBA00004141"/>
    </source>
</evidence>
<dbReference type="Gene3D" id="1.20.1560.10">
    <property type="entry name" value="ABC transporter type 1, transmembrane domain"/>
    <property type="match status" value="2"/>
</dbReference>
<dbReference type="InterPro" id="IPR036640">
    <property type="entry name" value="ABC1_TM_sf"/>
</dbReference>
<dbReference type="InterPro" id="IPR050173">
    <property type="entry name" value="ABC_transporter_C-like"/>
</dbReference>
<evidence type="ECO:0000259" key="12">
    <source>
        <dbReference type="PROSITE" id="PS50929"/>
    </source>
</evidence>
<keyword evidence="4" id="KW-0677">Repeat</keyword>
<feature type="transmembrane region" description="Helical" evidence="10">
    <location>
        <begin position="477"/>
        <end position="499"/>
    </location>
</feature>
<dbReference type="GO" id="GO:0016020">
    <property type="term" value="C:membrane"/>
    <property type="evidence" value="ECO:0007669"/>
    <property type="project" value="UniProtKB-SubCell"/>
</dbReference>
<reference evidence="13 14" key="1">
    <citation type="journal article" date="2018" name="Mol. Biol. Evol.">
        <title>Broad Genomic Sampling Reveals a Smut Pathogenic Ancestry of the Fungal Clade Ustilaginomycotina.</title>
        <authorList>
            <person name="Kijpornyongpan T."/>
            <person name="Mondo S.J."/>
            <person name="Barry K."/>
            <person name="Sandor L."/>
            <person name="Lee J."/>
            <person name="Lipzen A."/>
            <person name="Pangilinan J."/>
            <person name="LaButti K."/>
            <person name="Hainaut M."/>
            <person name="Henrissat B."/>
            <person name="Grigoriev I.V."/>
            <person name="Spatafora J.W."/>
            <person name="Aime M.C."/>
        </authorList>
    </citation>
    <scope>NUCLEOTIDE SEQUENCE [LARGE SCALE GENOMIC DNA]</scope>
    <source>
        <strain evidence="13 14">MCA 4658</strain>
    </source>
</reference>
<feature type="transmembrane region" description="Helical" evidence="10">
    <location>
        <begin position="1037"/>
        <end position="1063"/>
    </location>
</feature>
<dbReference type="EMBL" id="KZ819367">
    <property type="protein sequence ID" value="PWN43753.1"/>
    <property type="molecule type" value="Genomic_DNA"/>
</dbReference>
<dbReference type="InterPro" id="IPR011527">
    <property type="entry name" value="ABC1_TM_dom"/>
</dbReference>
<keyword evidence="8 10" id="KW-0472">Membrane</keyword>
<keyword evidence="6" id="KW-0067">ATP-binding</keyword>
<evidence type="ECO:0000256" key="2">
    <source>
        <dbReference type="ARBA" id="ARBA00022448"/>
    </source>
</evidence>
<keyword evidence="5" id="KW-0547">Nucleotide-binding</keyword>
<dbReference type="InterPro" id="IPR017871">
    <property type="entry name" value="ABC_transporter-like_CS"/>
</dbReference>
<feature type="domain" description="ABC transporter" evidence="11">
    <location>
        <begin position="585"/>
        <end position="822"/>
    </location>
</feature>
<evidence type="ECO:0000256" key="9">
    <source>
        <dbReference type="SAM" id="MobiDB-lite"/>
    </source>
</evidence>
<dbReference type="InterPro" id="IPR027417">
    <property type="entry name" value="P-loop_NTPase"/>
</dbReference>
<dbReference type="Proteomes" id="UP000245783">
    <property type="component" value="Unassembled WGS sequence"/>
</dbReference>
<protein>
    <submittedName>
        <fullName evidence="13">P-loop containing nucleoside triphosphate hydrolase protein</fullName>
    </submittedName>
</protein>
<dbReference type="CDD" id="cd03244">
    <property type="entry name" value="ABCC_MRP_domain2"/>
    <property type="match status" value="1"/>
</dbReference>
<dbReference type="InterPro" id="IPR003593">
    <property type="entry name" value="AAA+_ATPase"/>
</dbReference>
<feature type="compositionally biased region" description="Basic and acidic residues" evidence="9">
    <location>
        <begin position="323"/>
        <end position="334"/>
    </location>
</feature>
<dbReference type="GO" id="GO:0016887">
    <property type="term" value="F:ATP hydrolysis activity"/>
    <property type="evidence" value="ECO:0007669"/>
    <property type="project" value="InterPro"/>
</dbReference>
<dbReference type="STRING" id="1522189.A0A316W6Q2"/>
<keyword evidence="14" id="KW-1185">Reference proteome</keyword>
<dbReference type="FunFam" id="3.40.50.300:FF:000630">
    <property type="entry name" value="ATP-binding cassette (ABC) transporter, putative"/>
    <property type="match status" value="1"/>
</dbReference>
<evidence type="ECO:0000256" key="7">
    <source>
        <dbReference type="ARBA" id="ARBA00022989"/>
    </source>
</evidence>
<dbReference type="PROSITE" id="PS00211">
    <property type="entry name" value="ABC_TRANSPORTER_1"/>
    <property type="match status" value="2"/>
</dbReference>
<keyword evidence="3 10" id="KW-0812">Transmembrane</keyword>
<dbReference type="SUPFAM" id="SSF52540">
    <property type="entry name" value="P-loop containing nucleoside triphosphate hydrolases"/>
    <property type="match status" value="2"/>
</dbReference>
<evidence type="ECO:0000259" key="11">
    <source>
        <dbReference type="PROSITE" id="PS50893"/>
    </source>
</evidence>
<dbReference type="InParanoid" id="A0A316W6Q2"/>
<keyword evidence="7 10" id="KW-1133">Transmembrane helix</keyword>
<evidence type="ECO:0000313" key="14">
    <source>
        <dbReference type="Proteomes" id="UP000245783"/>
    </source>
</evidence>
<dbReference type="CDD" id="cd18604">
    <property type="entry name" value="ABC_6TM_VMR1_D2_like"/>
    <property type="match status" value="1"/>
</dbReference>
<evidence type="ECO:0000313" key="13">
    <source>
        <dbReference type="EMBL" id="PWN43753.1"/>
    </source>
</evidence>
<dbReference type="GeneID" id="37037903"/>
<dbReference type="OrthoDB" id="6500128at2759"/>
<dbReference type="PANTHER" id="PTHR24223">
    <property type="entry name" value="ATP-BINDING CASSETTE SUB-FAMILY C"/>
    <property type="match status" value="1"/>
</dbReference>
<dbReference type="GO" id="GO:0140359">
    <property type="term" value="F:ABC-type transporter activity"/>
    <property type="evidence" value="ECO:0007669"/>
    <property type="project" value="InterPro"/>
</dbReference>
<evidence type="ECO:0000256" key="5">
    <source>
        <dbReference type="ARBA" id="ARBA00022741"/>
    </source>
</evidence>
<accession>A0A316W6Q2</accession>
<dbReference type="InterPro" id="IPR003439">
    <property type="entry name" value="ABC_transporter-like_ATP-bd"/>
</dbReference>
<sequence>MASLSCATTWLLILSLLLLRPPKTPPLAASLLLLLHILLPLRRILEYLPALLSDRSTLAASDVVPPLLDAILTGVCLVLVLSMPTAPGGWDGQVPVCERQRLADDVVTPETENIKESYEASPTTPEDYCSLYQSLTYTWMAPLQKLALSRPLLPTDIWRLRSVNDVSILYRKFSALLASRQGSSTRRLISALLSANKRDIICDALWKVTSVSLAYAGPALMRRILEALTAAAQEDQQALSEGQKMGAGSSAEWTPRSLALALAIATLVATAAQYVAQVRSYHNARQVGLRIRITLVMALFEKVLKRRYLSGAPEEVTGTPAESKTERTPLKGASERKGAIKAQQTIKESRADVGKVVNMIGTDINTLLRLGCDAHQLYGAPMEAILATFLLYRLMGWASLAGAALLILVLPINHLLGRVAIRVQRRWRSATDKRISLVASVLTNIKFVKQQGVEARWRDRILLARNEELNALIRVRLLDLAFIALWLVTPIAVTLTSIYCYTYVQGNQLTVPVAFTAITLFAMLRTPLNVIPTFVSVFINSAIAVSRIAAFLDEEEVEVMISGLKCTPGMRAPSSLDISTTTSTLRIEGPAAFVWHRPKLDASSAMFTLQLPTLDFPPAGLCVVSGPTASGKSTLLHSLLGETICLSGKLVLNKFVDGRRSDVSFAGQSPWLQAGLSIRQNILYITPYDAVRYETILKACALVEDLQEMKDGDATRIAAGTLSGGQRARVCLARALYARTSTIILDDVLSAVDARVQKHLIHHALTAPIARGRRIVLATHHEHLILPHAVTHLKLREGKVISFEHLSSAEGSGSSGATKSETGASEAEASATGTKGSSSGLSATATPGGSEQKRADARDTAELLYELEGRRQGGVQWTLLKVYAGAAPPLPWVVVITFHILARFATAGEQYWLKVWGESAARLTDYLGLAALCTASAFPPAHGHQAFYLLGYGGIGLSIITFVLLSRFSFIFAQQQASRKIFKALLSNLIRAPMSWWDANPFGRVAQRLGADFSVVDTDLPSTSLSIFEHTSALSTYVIICTAIVPWLLLPSALLFILGPWAVRGFLAASRDMQRVESTSTSPMYDSFLSVMQGIVTIRAFGAEACTLETMGDITARTMAQWWALATHDVWLSFRCQVLGGVAVFVASVAAITGAVSPGSAGMVMSSAALITQRCLYIASESKNLVNNMNSLERIVEYRDVGKEAPAIMDDQRPPAAWPSPQADIKVKDLAMRYRPKLPLVLKGISFDVKPREKIGVVGRTGSGKTSLMGCFLRMTPFEGQIAIEGLDISSIGLDDLRQRIAVVPQDPVLFGQETVRSNLDPFNEHTDAEMIHALVRVKLDVMSKSSTGTDGYGSTLASNSISLDTQVSAGGANFSAGQAQLLCLARALLRGSQIVLLDEATSNTDHETDAAVQQVIRTQLSDRIVITVAHRIRTIMDYDRILVMSHGFILEFDTPLNLLAKKDGAFRRMADADTI</sequence>
<organism evidence="13 14">
    <name type="scientific">Ceraceosorus guamensis</name>
    <dbReference type="NCBI Taxonomy" id="1522189"/>
    <lineage>
        <taxon>Eukaryota</taxon>
        <taxon>Fungi</taxon>
        <taxon>Dikarya</taxon>
        <taxon>Basidiomycota</taxon>
        <taxon>Ustilaginomycotina</taxon>
        <taxon>Exobasidiomycetes</taxon>
        <taxon>Ceraceosorales</taxon>
        <taxon>Ceraceosoraceae</taxon>
        <taxon>Ceraceosorus</taxon>
    </lineage>
</organism>
<dbReference type="SUPFAM" id="SSF90123">
    <property type="entry name" value="ABC transporter transmembrane region"/>
    <property type="match status" value="2"/>
</dbReference>
<dbReference type="SMART" id="SM00382">
    <property type="entry name" value="AAA"/>
    <property type="match status" value="2"/>
</dbReference>
<feature type="transmembrane region" description="Helical" evidence="10">
    <location>
        <begin position="394"/>
        <end position="416"/>
    </location>
</feature>
<dbReference type="CDD" id="cd18596">
    <property type="entry name" value="ABC_6TM_VMR1_D1_like"/>
    <property type="match status" value="1"/>
</dbReference>
<comment type="subcellular location">
    <subcellularLocation>
        <location evidence="1">Membrane</location>
        <topology evidence="1">Multi-pass membrane protein</topology>
    </subcellularLocation>
</comment>
<dbReference type="GO" id="GO:0005524">
    <property type="term" value="F:ATP binding"/>
    <property type="evidence" value="ECO:0007669"/>
    <property type="project" value="UniProtKB-KW"/>
</dbReference>
<dbReference type="PROSITE" id="PS50929">
    <property type="entry name" value="ABC_TM1F"/>
    <property type="match status" value="2"/>
</dbReference>
<evidence type="ECO:0000256" key="10">
    <source>
        <dbReference type="SAM" id="Phobius"/>
    </source>
</evidence>
<feature type="region of interest" description="Disordered" evidence="9">
    <location>
        <begin position="314"/>
        <end position="334"/>
    </location>
</feature>
<feature type="transmembrane region" description="Helical" evidence="10">
    <location>
        <begin position="946"/>
        <end position="973"/>
    </location>
</feature>
<feature type="compositionally biased region" description="Low complexity" evidence="9">
    <location>
        <begin position="808"/>
        <end position="850"/>
    </location>
</feature>
<gene>
    <name evidence="13" type="ORF">IE81DRAFT_346349</name>
</gene>
<feature type="domain" description="ABC transmembrane type-1" evidence="12">
    <location>
        <begin position="921"/>
        <end position="1187"/>
    </location>
</feature>
<evidence type="ECO:0000256" key="4">
    <source>
        <dbReference type="ARBA" id="ARBA00022737"/>
    </source>
</evidence>